<evidence type="ECO:0000256" key="2">
    <source>
        <dbReference type="ARBA" id="ARBA00013346"/>
    </source>
</evidence>
<sequence>MNFEKARFNMVEQQIRPWEVLDPAVLDLLMTVRREEFVPAAYKTLAFADIEIPIDSGQAMLKPVIEGKVLQAVQVKPGDSVLEVGAGSGYFAALLAARAEWVRTVDIEPELVRLAHDNLARYGVDNVIVEEGDAAQGWAASAPYDVIVVSGGLPVLPRTLLEQLKPGGRLFAFVGEAPVMKGRLVTCVGEGQFQSEDVFETLVPTLKNAPRHDSFVF</sequence>
<dbReference type="RefSeq" id="WP_136384827.1">
    <property type="nucleotide sequence ID" value="NZ_SSOD01000006.1"/>
</dbReference>
<reference evidence="4 5" key="1">
    <citation type="submission" date="2019-04" db="EMBL/GenBank/DDBJ databases">
        <title>Azoarcus rhizosphaerae sp. nov. isolated from rhizosphere of Ficus religiosa.</title>
        <authorList>
            <person name="Lin S.-Y."/>
            <person name="Hameed A."/>
            <person name="Hsu Y.-H."/>
            <person name="Young C.-C."/>
        </authorList>
    </citation>
    <scope>NUCLEOTIDE SEQUENCE [LARGE SCALE GENOMIC DNA]</scope>
    <source>
        <strain evidence="4 5">CC-YHH848</strain>
    </source>
</reference>
<proteinExistence type="inferred from homology"/>
<evidence type="ECO:0000256" key="3">
    <source>
        <dbReference type="ARBA" id="ARBA00030757"/>
    </source>
</evidence>
<organism evidence="4 5">
    <name type="scientific">Pseudothauera rhizosphaerae</name>
    <dbReference type="NCBI Taxonomy" id="2565932"/>
    <lineage>
        <taxon>Bacteria</taxon>
        <taxon>Pseudomonadati</taxon>
        <taxon>Pseudomonadota</taxon>
        <taxon>Betaproteobacteria</taxon>
        <taxon>Rhodocyclales</taxon>
        <taxon>Zoogloeaceae</taxon>
        <taxon>Pseudothauera</taxon>
    </lineage>
</organism>
<evidence type="ECO:0000313" key="4">
    <source>
        <dbReference type="EMBL" id="THF61754.1"/>
    </source>
</evidence>
<gene>
    <name evidence="4" type="ORF">E6O51_09930</name>
</gene>
<dbReference type="OrthoDB" id="9810066at2"/>
<keyword evidence="4" id="KW-0808">Transferase</keyword>
<keyword evidence="5" id="KW-1185">Reference proteome</keyword>
<dbReference type="PANTHER" id="PTHR11579:SF18">
    <property type="entry name" value="PROTEIN-L-ISOASPARTATE O-METHYLTRANSFERASE"/>
    <property type="match status" value="1"/>
</dbReference>
<comment type="similarity">
    <text evidence="1">Belongs to the methyltransferase superfamily. L-isoaspartyl/D-aspartyl protein methyltransferase family.</text>
</comment>
<comment type="caution">
    <text evidence="4">The sequence shown here is derived from an EMBL/GenBank/DDBJ whole genome shotgun (WGS) entry which is preliminary data.</text>
</comment>
<name>A0A4S4APW2_9RHOO</name>
<dbReference type="Proteomes" id="UP000307956">
    <property type="component" value="Unassembled WGS sequence"/>
</dbReference>
<protein>
    <recommendedName>
        <fullName evidence="2">Protein-L-isoaspartate O-methyltransferase</fullName>
    </recommendedName>
    <alternativeName>
        <fullName evidence="3">Protein L-isoaspartyl methyltransferase</fullName>
    </alternativeName>
</protein>
<dbReference type="InterPro" id="IPR029063">
    <property type="entry name" value="SAM-dependent_MTases_sf"/>
</dbReference>
<dbReference type="InterPro" id="IPR000682">
    <property type="entry name" value="PCMT"/>
</dbReference>
<dbReference type="Gene3D" id="3.40.50.150">
    <property type="entry name" value="Vaccinia Virus protein VP39"/>
    <property type="match status" value="1"/>
</dbReference>
<dbReference type="GO" id="GO:0004719">
    <property type="term" value="F:protein-L-isoaspartate (D-aspartate) O-methyltransferase activity"/>
    <property type="evidence" value="ECO:0007669"/>
    <property type="project" value="InterPro"/>
</dbReference>
<keyword evidence="4" id="KW-0489">Methyltransferase</keyword>
<dbReference type="AlphaFoldDB" id="A0A4S4APW2"/>
<accession>A0A4S4APW2</accession>
<evidence type="ECO:0000256" key="1">
    <source>
        <dbReference type="ARBA" id="ARBA00005369"/>
    </source>
</evidence>
<dbReference type="GO" id="GO:0032259">
    <property type="term" value="P:methylation"/>
    <property type="evidence" value="ECO:0007669"/>
    <property type="project" value="UniProtKB-KW"/>
</dbReference>
<dbReference type="CDD" id="cd02440">
    <property type="entry name" value="AdoMet_MTases"/>
    <property type="match status" value="1"/>
</dbReference>
<dbReference type="GO" id="GO:0005737">
    <property type="term" value="C:cytoplasm"/>
    <property type="evidence" value="ECO:0007669"/>
    <property type="project" value="TreeGrafter"/>
</dbReference>
<dbReference type="SUPFAM" id="SSF53335">
    <property type="entry name" value="S-adenosyl-L-methionine-dependent methyltransferases"/>
    <property type="match status" value="1"/>
</dbReference>
<dbReference type="Pfam" id="PF01135">
    <property type="entry name" value="PCMT"/>
    <property type="match status" value="1"/>
</dbReference>
<dbReference type="PANTHER" id="PTHR11579">
    <property type="entry name" value="PROTEIN-L-ISOASPARTATE O-METHYLTRANSFERASE"/>
    <property type="match status" value="1"/>
</dbReference>
<dbReference type="EMBL" id="SSOD01000006">
    <property type="protein sequence ID" value="THF61754.1"/>
    <property type="molecule type" value="Genomic_DNA"/>
</dbReference>
<evidence type="ECO:0000313" key="5">
    <source>
        <dbReference type="Proteomes" id="UP000307956"/>
    </source>
</evidence>